<dbReference type="NCBIfam" id="NF033819">
    <property type="entry name" value="IS66_TnpB"/>
    <property type="match status" value="1"/>
</dbReference>
<dbReference type="PANTHER" id="PTHR36455:SF1">
    <property type="entry name" value="BLR8292 PROTEIN"/>
    <property type="match status" value="1"/>
</dbReference>
<sequence length="117" mass="13859">MFFPESQVRIWLYAKPTDMRRSFNGLAAMAKNVMGEDPLSGHLFVFINRRQTQLKILYFDRSGYCIWAKRLEEGRFNYNRSAGEKQALNWTQLKLIIEGIELRNTLQRKRHSHPQAI</sequence>
<dbReference type="PANTHER" id="PTHR36455">
    <property type="match status" value="1"/>
</dbReference>
<dbReference type="Proteomes" id="UP000234845">
    <property type="component" value="Unassembled WGS sequence"/>
</dbReference>
<dbReference type="AlphaFoldDB" id="A0A2N5XXX3"/>
<comment type="caution">
    <text evidence="1">The sequence shown here is derived from an EMBL/GenBank/DDBJ whole genome shotgun (WGS) entry which is preliminary data.</text>
</comment>
<evidence type="ECO:0000313" key="2">
    <source>
        <dbReference type="Proteomes" id="UP000234845"/>
    </source>
</evidence>
<keyword evidence="2" id="KW-1185">Reference proteome</keyword>
<accession>A0A2N5XXX3</accession>
<organism evidence="1 2">
    <name type="scientific">Kineobactrum sediminis</name>
    <dbReference type="NCBI Taxonomy" id="1905677"/>
    <lineage>
        <taxon>Bacteria</taxon>
        <taxon>Pseudomonadati</taxon>
        <taxon>Pseudomonadota</taxon>
        <taxon>Gammaproteobacteria</taxon>
        <taxon>Cellvibrionales</taxon>
        <taxon>Halieaceae</taxon>
        <taxon>Kineobactrum</taxon>
    </lineage>
</organism>
<gene>
    <name evidence="1" type="ORF">CWI75_18020</name>
</gene>
<name>A0A2N5XXX3_9GAMM</name>
<dbReference type="Pfam" id="PF05717">
    <property type="entry name" value="TnpB_IS66"/>
    <property type="match status" value="1"/>
</dbReference>
<dbReference type="OrthoDB" id="4956084at2"/>
<dbReference type="InterPro" id="IPR008878">
    <property type="entry name" value="Transposase_IS66_Orf2"/>
</dbReference>
<evidence type="ECO:0008006" key="3">
    <source>
        <dbReference type="Google" id="ProtNLM"/>
    </source>
</evidence>
<dbReference type="RefSeq" id="WP_101522919.1">
    <property type="nucleotide sequence ID" value="NZ_PKLZ01000019.1"/>
</dbReference>
<proteinExistence type="predicted"/>
<evidence type="ECO:0000313" key="1">
    <source>
        <dbReference type="EMBL" id="PLW80990.1"/>
    </source>
</evidence>
<dbReference type="EMBL" id="PKLZ01000019">
    <property type="protein sequence ID" value="PLW80990.1"/>
    <property type="molecule type" value="Genomic_DNA"/>
</dbReference>
<protein>
    <recommendedName>
        <fullName evidence="3">Transposase</fullName>
    </recommendedName>
</protein>
<reference evidence="2" key="1">
    <citation type="submission" date="2017-11" db="EMBL/GenBank/DDBJ databases">
        <title>The draft genome sequence of Chromatocurvus sp. F02.</title>
        <authorList>
            <person name="Du Z.-J."/>
            <person name="Chang Y.-Q."/>
        </authorList>
    </citation>
    <scope>NUCLEOTIDE SEQUENCE [LARGE SCALE GENOMIC DNA]</scope>
    <source>
        <strain evidence="2">F02</strain>
    </source>
</reference>